<keyword evidence="5" id="KW-0479">Metal-binding</keyword>
<keyword evidence="8" id="KW-0520">NAD</keyword>
<organism evidence="15 16">
    <name type="scientific">Aureococcus anophagefferens</name>
    <name type="common">Harmful bloom alga</name>
    <dbReference type="NCBI Taxonomy" id="44056"/>
    <lineage>
        <taxon>Eukaryota</taxon>
        <taxon>Sar</taxon>
        <taxon>Stramenopiles</taxon>
        <taxon>Ochrophyta</taxon>
        <taxon>Pelagophyceae</taxon>
        <taxon>Pelagomonadales</taxon>
        <taxon>Pelagomonadaceae</taxon>
        <taxon>Aureococcus</taxon>
    </lineage>
</organism>
<dbReference type="Pfam" id="PF05406">
    <property type="entry name" value="WGR"/>
    <property type="match status" value="1"/>
</dbReference>
<dbReference type="Pfam" id="PF02877">
    <property type="entry name" value="PARP_reg"/>
    <property type="match status" value="1"/>
</dbReference>
<dbReference type="InterPro" id="IPR036616">
    <property type="entry name" value="Poly(ADP-ribose)pol_reg_dom_sf"/>
</dbReference>
<evidence type="ECO:0000256" key="10">
    <source>
        <dbReference type="ARBA" id="ARBA00033987"/>
    </source>
</evidence>
<dbReference type="InterPro" id="IPR008893">
    <property type="entry name" value="WGR_domain"/>
</dbReference>
<feature type="compositionally biased region" description="Low complexity" evidence="11">
    <location>
        <begin position="488"/>
        <end position="507"/>
    </location>
</feature>
<comment type="caution">
    <text evidence="15">The sequence shown here is derived from an EMBL/GenBank/DDBJ whole genome shotgun (WGS) entry which is preliminary data.</text>
</comment>
<evidence type="ECO:0000256" key="3">
    <source>
        <dbReference type="ARBA" id="ARBA00022676"/>
    </source>
</evidence>
<keyword evidence="3" id="KW-0328">Glycosyltransferase</keyword>
<dbReference type="SMART" id="SM01336">
    <property type="entry name" value="zf-PARP"/>
    <property type="match status" value="1"/>
</dbReference>
<feature type="compositionally biased region" description="Basic residues" evidence="11">
    <location>
        <begin position="510"/>
        <end position="519"/>
    </location>
</feature>
<feature type="compositionally biased region" description="Gly residues" evidence="11">
    <location>
        <begin position="308"/>
        <end position="322"/>
    </location>
</feature>
<dbReference type="SUPFAM" id="SSF47587">
    <property type="entry name" value="Domain of poly(ADP-ribose) polymerase"/>
    <property type="match status" value="1"/>
</dbReference>
<evidence type="ECO:0000256" key="2">
    <source>
        <dbReference type="ARBA" id="ARBA00012020"/>
    </source>
</evidence>
<feature type="region of interest" description="Disordered" evidence="11">
    <location>
        <begin position="304"/>
        <end position="376"/>
    </location>
</feature>
<dbReference type="SUPFAM" id="SSF142921">
    <property type="entry name" value="WGR domain-like"/>
    <property type="match status" value="1"/>
</dbReference>
<reference evidence="15 16" key="1">
    <citation type="submission" date="2024-03" db="EMBL/GenBank/DDBJ databases">
        <title>Aureococcus anophagefferens CCMP1851 and Kratosvirus quantuckense: Draft genome of a second virus-susceptible host strain in the model system.</title>
        <authorList>
            <person name="Chase E."/>
            <person name="Truchon A.R."/>
            <person name="Schepens W."/>
            <person name="Wilhelm S.W."/>
        </authorList>
    </citation>
    <scope>NUCLEOTIDE SEQUENCE [LARGE SCALE GENOMIC DNA]</scope>
    <source>
        <strain evidence="15 16">CCMP1851</strain>
    </source>
</reference>
<evidence type="ECO:0000313" key="15">
    <source>
        <dbReference type="EMBL" id="KAK7253705.1"/>
    </source>
</evidence>
<evidence type="ECO:0000256" key="1">
    <source>
        <dbReference type="ARBA" id="ARBA00004123"/>
    </source>
</evidence>
<evidence type="ECO:0000256" key="8">
    <source>
        <dbReference type="ARBA" id="ARBA00023027"/>
    </source>
</evidence>
<evidence type="ECO:0000256" key="6">
    <source>
        <dbReference type="ARBA" id="ARBA00022771"/>
    </source>
</evidence>
<dbReference type="Proteomes" id="UP001363151">
    <property type="component" value="Unassembled WGS sequence"/>
</dbReference>
<dbReference type="EC" id="2.4.2.30" evidence="2"/>
<sequence>MSYLDQIARAGGQGDGGPPLSTLGFAPTGRASCKGCGGAIPKGGLRATKFVRSAHHDGYDAAHYHAECLKSPPRGFDPRCVLALPWRDQLNFSGDDAQKDALRGNPDAQRASELLSETRKALANDVKPKDVKQLCEENGYALVSGPKPIPLDTLLDEAGASGAAGGRVSVVVTHGGRTAMNVQLVLVDSCVQINHCFGTWTAREANKFYRLQCLNFGERYAVFSRWGRVGQDDGRGVYSAYGGSRANKCMLHFHPTLARPQQEFSHYFNRHTLNDWPVFAATRAFEQKPGCYDVVRHADASSLATTTAGGGAGRSRPGGGPRRPGHQGAEAPRGGARRRRVDVLREARPRRRRRGGAPAARAARRRRRRRSRPRKSVEAFVRCIMDKKNLEDDLSKRDVDVKKFPLGEISLACVKRAYTLGAVGASARRRAERAEATDAARQSDVDRARDAAAVTSATNDFLRAIPHKVGRGAMAALRLDSSGHPGEASTSSRRSSRSSCASASTAPAPRPRRPRRTPATKRAASTTPSAAS</sequence>
<evidence type="ECO:0000256" key="5">
    <source>
        <dbReference type="ARBA" id="ARBA00022723"/>
    </source>
</evidence>
<dbReference type="InterPro" id="IPR004102">
    <property type="entry name" value="Poly(ADP-ribose)pol_reg_dom"/>
</dbReference>
<feature type="domain" description="WGR" evidence="14">
    <location>
        <begin position="168"/>
        <end position="292"/>
    </location>
</feature>
<feature type="region of interest" description="Disordered" evidence="11">
    <location>
        <begin position="479"/>
        <end position="532"/>
    </location>
</feature>
<keyword evidence="4" id="KW-0808">Transferase</keyword>
<dbReference type="InterPro" id="IPR050800">
    <property type="entry name" value="ARTD/PARP"/>
</dbReference>
<feature type="region of interest" description="Disordered" evidence="11">
    <location>
        <begin position="425"/>
        <end position="451"/>
    </location>
</feature>
<evidence type="ECO:0000256" key="4">
    <source>
        <dbReference type="ARBA" id="ARBA00022679"/>
    </source>
</evidence>
<dbReference type="InterPro" id="IPR036930">
    <property type="entry name" value="WGR_dom_sf"/>
</dbReference>
<name>A0ABR1GCR6_AURAN</name>
<feature type="compositionally biased region" description="Basic and acidic residues" evidence="11">
    <location>
        <begin position="432"/>
        <end position="450"/>
    </location>
</feature>
<evidence type="ECO:0000256" key="9">
    <source>
        <dbReference type="ARBA" id="ARBA00023242"/>
    </source>
</evidence>
<dbReference type="InterPro" id="IPR036957">
    <property type="entry name" value="Znf_PARP_sf"/>
</dbReference>
<keyword evidence="16" id="KW-1185">Reference proteome</keyword>
<feature type="compositionally biased region" description="Low complexity" evidence="11">
    <location>
        <begin position="520"/>
        <end position="532"/>
    </location>
</feature>
<dbReference type="EMBL" id="JBBJCI010000034">
    <property type="protein sequence ID" value="KAK7253705.1"/>
    <property type="molecule type" value="Genomic_DNA"/>
</dbReference>
<feature type="compositionally biased region" description="Basic residues" evidence="11">
    <location>
        <begin position="362"/>
        <end position="374"/>
    </location>
</feature>
<feature type="domain" description="PARP-type" evidence="12">
    <location>
        <begin position="21"/>
        <end position="130"/>
    </location>
</feature>
<keyword evidence="6" id="KW-0863">Zinc-finger</keyword>
<comment type="subcellular location">
    <subcellularLocation>
        <location evidence="1">Nucleus</location>
    </subcellularLocation>
</comment>
<dbReference type="PROSITE" id="PS51060">
    <property type="entry name" value="PARP_ALPHA_HD"/>
    <property type="match status" value="1"/>
</dbReference>
<evidence type="ECO:0000259" key="12">
    <source>
        <dbReference type="PROSITE" id="PS50064"/>
    </source>
</evidence>
<evidence type="ECO:0000259" key="13">
    <source>
        <dbReference type="PROSITE" id="PS51060"/>
    </source>
</evidence>
<dbReference type="PANTHER" id="PTHR10459:SF60">
    <property type="entry name" value="POLY [ADP-RIBOSE] POLYMERASE 2"/>
    <property type="match status" value="1"/>
</dbReference>
<proteinExistence type="predicted"/>
<dbReference type="Gene3D" id="3.30.1740.10">
    <property type="entry name" value="Zinc finger, PARP-type"/>
    <property type="match status" value="1"/>
</dbReference>
<dbReference type="SUPFAM" id="SSF57716">
    <property type="entry name" value="Glucocorticoid receptor-like (DNA-binding domain)"/>
    <property type="match status" value="1"/>
</dbReference>
<keyword evidence="9" id="KW-0539">Nucleus</keyword>
<evidence type="ECO:0000256" key="7">
    <source>
        <dbReference type="ARBA" id="ARBA00022833"/>
    </source>
</evidence>
<dbReference type="PROSITE" id="PS50064">
    <property type="entry name" value="ZF_PARP_2"/>
    <property type="match status" value="1"/>
</dbReference>
<evidence type="ECO:0000313" key="16">
    <source>
        <dbReference type="Proteomes" id="UP001363151"/>
    </source>
</evidence>
<dbReference type="PROSITE" id="PS51977">
    <property type="entry name" value="WGR"/>
    <property type="match status" value="1"/>
</dbReference>
<comment type="catalytic activity">
    <reaction evidence="10">
        <text>NAD(+) + (ADP-D-ribosyl)n-acceptor = nicotinamide + (ADP-D-ribosyl)n+1-acceptor + H(+).</text>
        <dbReference type="EC" id="2.4.2.30"/>
    </reaction>
</comment>
<gene>
    <name evidence="15" type="ORF">SO694_00002349</name>
</gene>
<dbReference type="Gene3D" id="1.20.142.10">
    <property type="entry name" value="Poly(ADP-ribose) polymerase, regulatory domain"/>
    <property type="match status" value="1"/>
</dbReference>
<protein>
    <recommendedName>
        <fullName evidence="2">NAD(+) ADP-ribosyltransferase</fullName>
        <ecNumber evidence="2">2.4.2.30</ecNumber>
    </recommendedName>
</protein>
<dbReference type="PANTHER" id="PTHR10459">
    <property type="entry name" value="DNA LIGASE"/>
    <property type="match status" value="1"/>
</dbReference>
<keyword evidence="7" id="KW-0862">Zinc</keyword>
<accession>A0ABR1GCR6</accession>
<evidence type="ECO:0000259" key="14">
    <source>
        <dbReference type="PROSITE" id="PS51977"/>
    </source>
</evidence>
<evidence type="ECO:0000256" key="11">
    <source>
        <dbReference type="SAM" id="MobiDB-lite"/>
    </source>
</evidence>
<feature type="domain" description="PARP alpha-helical" evidence="13">
    <location>
        <begin position="370"/>
        <end position="506"/>
    </location>
</feature>
<dbReference type="InterPro" id="IPR001510">
    <property type="entry name" value="Znf_PARP"/>
</dbReference>